<dbReference type="InterPro" id="IPR014284">
    <property type="entry name" value="RNA_pol_sigma-70_dom"/>
</dbReference>
<feature type="domain" description="RNA polymerase sigma-70 region 2" evidence="5">
    <location>
        <begin position="25"/>
        <end position="86"/>
    </location>
</feature>
<keyword evidence="4" id="KW-0804">Transcription</keyword>
<sequence>MPCARDERTHGTPQHSAAFMRRAMECWGDTIYRVALSQTRSHQDAQDIAQDVFLRLLTSQTHFESSEHVKAWLLRVTMNRCHELKRTWHSRNMSYCSDEGTLETALQKGEGPAVLSPTEDKALQALERHPLWKALAKLPDEQRMTTVLYYIEGYDATEIARALGCSPVTVRTRLARARKSLRVLLDENEH</sequence>
<keyword evidence="3" id="KW-0731">Sigma factor</keyword>
<dbReference type="Pfam" id="PF04542">
    <property type="entry name" value="Sigma70_r2"/>
    <property type="match status" value="1"/>
</dbReference>
<organism evidence="7 8">
    <name type="scientific">Olsenella profusa F0195</name>
    <dbReference type="NCBI Taxonomy" id="1125712"/>
    <lineage>
        <taxon>Bacteria</taxon>
        <taxon>Bacillati</taxon>
        <taxon>Actinomycetota</taxon>
        <taxon>Coriobacteriia</taxon>
        <taxon>Coriobacteriales</taxon>
        <taxon>Atopobiaceae</taxon>
        <taxon>Olsenella</taxon>
    </lineage>
</organism>
<evidence type="ECO:0000256" key="1">
    <source>
        <dbReference type="ARBA" id="ARBA00010641"/>
    </source>
</evidence>
<gene>
    <name evidence="7" type="ORF">HMPREF1316_0053</name>
</gene>
<evidence type="ECO:0000256" key="2">
    <source>
        <dbReference type="ARBA" id="ARBA00023015"/>
    </source>
</evidence>
<dbReference type="EMBL" id="AWEZ01000045">
    <property type="protein sequence ID" value="ERL08147.1"/>
    <property type="molecule type" value="Genomic_DNA"/>
</dbReference>
<dbReference type="Proteomes" id="UP000016638">
    <property type="component" value="Unassembled WGS sequence"/>
</dbReference>
<dbReference type="InterPro" id="IPR036388">
    <property type="entry name" value="WH-like_DNA-bd_sf"/>
</dbReference>
<protein>
    <submittedName>
        <fullName evidence="7">ECF sigma factor</fullName>
    </submittedName>
</protein>
<evidence type="ECO:0000313" key="7">
    <source>
        <dbReference type="EMBL" id="ERL08147.1"/>
    </source>
</evidence>
<dbReference type="Gene3D" id="1.10.10.10">
    <property type="entry name" value="Winged helix-like DNA-binding domain superfamily/Winged helix DNA-binding domain"/>
    <property type="match status" value="1"/>
</dbReference>
<dbReference type="STRING" id="1125712.HMPREF1316_0053"/>
<dbReference type="AlphaFoldDB" id="U2UYG2"/>
<evidence type="ECO:0000259" key="6">
    <source>
        <dbReference type="Pfam" id="PF08281"/>
    </source>
</evidence>
<dbReference type="Gene3D" id="1.10.1740.10">
    <property type="match status" value="1"/>
</dbReference>
<dbReference type="InterPro" id="IPR013249">
    <property type="entry name" value="RNA_pol_sigma70_r4_t2"/>
</dbReference>
<dbReference type="eggNOG" id="COG1595">
    <property type="taxonomic scope" value="Bacteria"/>
</dbReference>
<reference evidence="7 8" key="1">
    <citation type="submission" date="2013-08" db="EMBL/GenBank/DDBJ databases">
        <authorList>
            <person name="Durkin A.S."/>
            <person name="Haft D.R."/>
            <person name="McCorrison J."/>
            <person name="Torralba M."/>
            <person name="Gillis M."/>
            <person name="Haft D.H."/>
            <person name="Methe B."/>
            <person name="Sutton G."/>
            <person name="Nelson K.E."/>
        </authorList>
    </citation>
    <scope>NUCLEOTIDE SEQUENCE [LARGE SCALE GENOMIC DNA]</scope>
    <source>
        <strain evidence="7 8">F0195</strain>
    </source>
</reference>
<dbReference type="GO" id="GO:0006352">
    <property type="term" value="P:DNA-templated transcription initiation"/>
    <property type="evidence" value="ECO:0007669"/>
    <property type="project" value="InterPro"/>
</dbReference>
<dbReference type="SUPFAM" id="SSF88946">
    <property type="entry name" value="Sigma2 domain of RNA polymerase sigma factors"/>
    <property type="match status" value="1"/>
</dbReference>
<dbReference type="PATRIC" id="fig|1125712.3.peg.1188"/>
<dbReference type="SUPFAM" id="SSF88659">
    <property type="entry name" value="Sigma3 and sigma4 domains of RNA polymerase sigma factors"/>
    <property type="match status" value="1"/>
</dbReference>
<evidence type="ECO:0000256" key="3">
    <source>
        <dbReference type="ARBA" id="ARBA00023082"/>
    </source>
</evidence>
<name>U2UYG2_9ACTN</name>
<evidence type="ECO:0000313" key="8">
    <source>
        <dbReference type="Proteomes" id="UP000016638"/>
    </source>
</evidence>
<comment type="similarity">
    <text evidence="1">Belongs to the sigma-70 factor family. ECF subfamily.</text>
</comment>
<dbReference type="PANTHER" id="PTHR43133:SF25">
    <property type="entry name" value="RNA POLYMERASE SIGMA FACTOR RFAY-RELATED"/>
    <property type="match status" value="1"/>
</dbReference>
<dbReference type="GO" id="GO:0016987">
    <property type="term" value="F:sigma factor activity"/>
    <property type="evidence" value="ECO:0007669"/>
    <property type="project" value="UniProtKB-KW"/>
</dbReference>
<proteinExistence type="inferred from homology"/>
<dbReference type="InterPro" id="IPR013324">
    <property type="entry name" value="RNA_pol_sigma_r3/r4-like"/>
</dbReference>
<dbReference type="InterPro" id="IPR039425">
    <property type="entry name" value="RNA_pol_sigma-70-like"/>
</dbReference>
<dbReference type="GO" id="GO:0003677">
    <property type="term" value="F:DNA binding"/>
    <property type="evidence" value="ECO:0007669"/>
    <property type="project" value="InterPro"/>
</dbReference>
<evidence type="ECO:0000259" key="5">
    <source>
        <dbReference type="Pfam" id="PF04542"/>
    </source>
</evidence>
<keyword evidence="8" id="KW-1185">Reference proteome</keyword>
<dbReference type="RefSeq" id="WP_021726016.1">
    <property type="nucleotide sequence ID" value="NZ_AWEZ01000045.1"/>
</dbReference>
<dbReference type="PANTHER" id="PTHR43133">
    <property type="entry name" value="RNA POLYMERASE ECF-TYPE SIGMA FACTO"/>
    <property type="match status" value="1"/>
</dbReference>
<dbReference type="NCBIfam" id="TIGR02937">
    <property type="entry name" value="sigma70-ECF"/>
    <property type="match status" value="1"/>
</dbReference>
<dbReference type="Pfam" id="PF08281">
    <property type="entry name" value="Sigma70_r4_2"/>
    <property type="match status" value="1"/>
</dbReference>
<dbReference type="InterPro" id="IPR013325">
    <property type="entry name" value="RNA_pol_sigma_r2"/>
</dbReference>
<comment type="caution">
    <text evidence="7">The sequence shown here is derived from an EMBL/GenBank/DDBJ whole genome shotgun (WGS) entry which is preliminary data.</text>
</comment>
<feature type="domain" description="RNA polymerase sigma factor 70 region 4 type 2" evidence="6">
    <location>
        <begin position="130"/>
        <end position="181"/>
    </location>
</feature>
<dbReference type="CDD" id="cd06171">
    <property type="entry name" value="Sigma70_r4"/>
    <property type="match status" value="1"/>
</dbReference>
<accession>U2UYG2</accession>
<evidence type="ECO:0000256" key="4">
    <source>
        <dbReference type="ARBA" id="ARBA00023163"/>
    </source>
</evidence>
<dbReference type="InterPro" id="IPR007627">
    <property type="entry name" value="RNA_pol_sigma70_r2"/>
</dbReference>
<keyword evidence="2" id="KW-0805">Transcription regulation</keyword>